<dbReference type="EMBL" id="JAMSHJ010000005">
    <property type="protein sequence ID" value="KAI5412163.1"/>
    <property type="molecule type" value="Genomic_DNA"/>
</dbReference>
<dbReference type="PROSITE" id="PS51352">
    <property type="entry name" value="THIOREDOXIN_2"/>
    <property type="match status" value="1"/>
</dbReference>
<dbReference type="InterPro" id="IPR050620">
    <property type="entry name" value="Thioredoxin_H-type-like"/>
</dbReference>
<evidence type="ECO:0000259" key="1">
    <source>
        <dbReference type="PROSITE" id="PS51352"/>
    </source>
</evidence>
<keyword evidence="3" id="KW-1185">Reference proteome</keyword>
<dbReference type="PANTHER" id="PTHR10438:SF385">
    <property type="entry name" value="THIOREDOXIN"/>
    <property type="match status" value="1"/>
</dbReference>
<evidence type="ECO:0000313" key="3">
    <source>
        <dbReference type="Proteomes" id="UP001058974"/>
    </source>
</evidence>
<dbReference type="InterPro" id="IPR036249">
    <property type="entry name" value="Thioredoxin-like_sf"/>
</dbReference>
<dbReference type="PANTHER" id="PTHR10438">
    <property type="entry name" value="THIOREDOXIN"/>
    <property type="match status" value="1"/>
</dbReference>
<organism evidence="2 3">
    <name type="scientific">Pisum sativum</name>
    <name type="common">Garden pea</name>
    <name type="synonym">Lathyrus oleraceus</name>
    <dbReference type="NCBI Taxonomy" id="3888"/>
    <lineage>
        <taxon>Eukaryota</taxon>
        <taxon>Viridiplantae</taxon>
        <taxon>Streptophyta</taxon>
        <taxon>Embryophyta</taxon>
        <taxon>Tracheophyta</taxon>
        <taxon>Spermatophyta</taxon>
        <taxon>Magnoliopsida</taxon>
        <taxon>eudicotyledons</taxon>
        <taxon>Gunneridae</taxon>
        <taxon>Pentapetalae</taxon>
        <taxon>rosids</taxon>
        <taxon>fabids</taxon>
        <taxon>Fabales</taxon>
        <taxon>Fabaceae</taxon>
        <taxon>Papilionoideae</taxon>
        <taxon>50 kb inversion clade</taxon>
        <taxon>NPAAA clade</taxon>
        <taxon>Hologalegina</taxon>
        <taxon>IRL clade</taxon>
        <taxon>Fabeae</taxon>
        <taxon>Lathyrus</taxon>
    </lineage>
</organism>
<name>A0A9D5AKG2_PEA</name>
<proteinExistence type="predicted"/>
<protein>
    <submittedName>
        <fullName evidence="2">Thioredoxin-like protein cxxs1</fullName>
    </submittedName>
</protein>
<gene>
    <name evidence="2" type="ORF">KIW84_057007</name>
</gene>
<feature type="domain" description="Thioredoxin" evidence="1">
    <location>
        <begin position="78"/>
        <end position="206"/>
    </location>
</feature>
<dbReference type="Proteomes" id="UP001058974">
    <property type="component" value="Chromosome 5"/>
</dbReference>
<dbReference type="AlphaFoldDB" id="A0A9D5AKG2"/>
<sequence>MEYLGKVIICFFHFQYQLCTHIMQKTWLVTEPSAFKIIFIRIVFSLTGMFLGMIKQEIYGCSRHEFNLQSIMQYAYHPFEKQQQQRKKMENQEHLKKSKVIKIDSKESWEHYISYATNQNYPVVVHFSAFWCVPSIIMNPFFQKLASNYQDVLFLTLDVDEVKEIASKMEIKAIPTFLLLNGGTLVDKIVGANSDELRKRVDHFVQSNPSNISIVETLK</sequence>
<dbReference type="Gene3D" id="3.40.30.10">
    <property type="entry name" value="Glutaredoxin"/>
    <property type="match status" value="1"/>
</dbReference>
<dbReference type="InterPro" id="IPR013766">
    <property type="entry name" value="Thioredoxin_domain"/>
</dbReference>
<dbReference type="CDD" id="cd02947">
    <property type="entry name" value="TRX_family"/>
    <property type="match status" value="1"/>
</dbReference>
<dbReference type="Gramene" id="Psat05G0700700-T1">
    <property type="protein sequence ID" value="KAI5412163.1"/>
    <property type="gene ID" value="KIW84_057007"/>
</dbReference>
<evidence type="ECO:0000313" key="2">
    <source>
        <dbReference type="EMBL" id="KAI5412163.1"/>
    </source>
</evidence>
<comment type="caution">
    <text evidence="2">The sequence shown here is derived from an EMBL/GenBank/DDBJ whole genome shotgun (WGS) entry which is preliminary data.</text>
</comment>
<dbReference type="SUPFAM" id="SSF52833">
    <property type="entry name" value="Thioredoxin-like"/>
    <property type="match status" value="1"/>
</dbReference>
<dbReference type="Pfam" id="PF00085">
    <property type="entry name" value="Thioredoxin"/>
    <property type="match status" value="1"/>
</dbReference>
<dbReference type="OrthoDB" id="10263751at2759"/>
<dbReference type="Gramene" id="Psat5g249480.1">
    <property type="protein sequence ID" value="Psat5g249480.1.cds"/>
    <property type="gene ID" value="Psat5g249480"/>
</dbReference>
<reference evidence="2 3" key="1">
    <citation type="journal article" date="2022" name="Nat. Genet.">
        <title>Improved pea reference genome and pan-genome highlight genomic features and evolutionary characteristics.</title>
        <authorList>
            <person name="Yang T."/>
            <person name="Liu R."/>
            <person name="Luo Y."/>
            <person name="Hu S."/>
            <person name="Wang D."/>
            <person name="Wang C."/>
            <person name="Pandey M.K."/>
            <person name="Ge S."/>
            <person name="Xu Q."/>
            <person name="Li N."/>
            <person name="Li G."/>
            <person name="Huang Y."/>
            <person name="Saxena R.K."/>
            <person name="Ji Y."/>
            <person name="Li M."/>
            <person name="Yan X."/>
            <person name="He Y."/>
            <person name="Liu Y."/>
            <person name="Wang X."/>
            <person name="Xiang C."/>
            <person name="Varshney R.K."/>
            <person name="Ding H."/>
            <person name="Gao S."/>
            <person name="Zong X."/>
        </authorList>
    </citation>
    <scope>NUCLEOTIDE SEQUENCE [LARGE SCALE GENOMIC DNA]</scope>
    <source>
        <strain evidence="2 3">cv. Zhongwan 6</strain>
    </source>
</reference>
<accession>A0A9D5AKG2</accession>